<dbReference type="STRING" id="490629.SAMN05216266_111184"/>
<dbReference type="Proteomes" id="UP000243799">
    <property type="component" value="Unassembled WGS sequence"/>
</dbReference>
<accession>A0A1I1B6C7</accession>
<keyword evidence="1" id="KW-0175">Coiled coil</keyword>
<evidence type="ECO:0000313" key="3">
    <source>
        <dbReference type="Proteomes" id="UP000243799"/>
    </source>
</evidence>
<evidence type="ECO:0000313" key="2">
    <source>
        <dbReference type="EMBL" id="SFB44268.1"/>
    </source>
</evidence>
<keyword evidence="3" id="KW-1185">Reference proteome</keyword>
<reference evidence="3" key="1">
    <citation type="submission" date="2016-10" db="EMBL/GenBank/DDBJ databases">
        <authorList>
            <person name="Varghese N."/>
            <person name="Submissions S."/>
        </authorList>
    </citation>
    <scope>NUCLEOTIDE SEQUENCE [LARGE SCALE GENOMIC DNA]</scope>
    <source>
        <strain evidence="3">CGMCC 4.3568</strain>
    </source>
</reference>
<evidence type="ECO:0008006" key="4">
    <source>
        <dbReference type="Google" id="ProtNLM"/>
    </source>
</evidence>
<feature type="coiled-coil region" evidence="1">
    <location>
        <begin position="51"/>
        <end position="85"/>
    </location>
</feature>
<name>A0A1I1B6C7_9PSEU</name>
<dbReference type="EMBL" id="FOKG01000011">
    <property type="protein sequence ID" value="SFB44268.1"/>
    <property type="molecule type" value="Genomic_DNA"/>
</dbReference>
<gene>
    <name evidence="2" type="ORF">SAMN05216266_111184</name>
</gene>
<proteinExistence type="predicted"/>
<protein>
    <recommendedName>
        <fullName evidence="4">MerR, DNA binding</fullName>
    </recommendedName>
</protein>
<dbReference type="SUPFAM" id="SSF46955">
    <property type="entry name" value="Putative DNA-binding domain"/>
    <property type="match status" value="1"/>
</dbReference>
<dbReference type="Gene3D" id="1.10.1660.10">
    <property type="match status" value="1"/>
</dbReference>
<organism evidence="2 3">
    <name type="scientific">Amycolatopsis marina</name>
    <dbReference type="NCBI Taxonomy" id="490629"/>
    <lineage>
        <taxon>Bacteria</taxon>
        <taxon>Bacillati</taxon>
        <taxon>Actinomycetota</taxon>
        <taxon>Actinomycetes</taxon>
        <taxon>Pseudonocardiales</taxon>
        <taxon>Pseudonocardiaceae</taxon>
        <taxon>Amycolatopsis</taxon>
    </lineage>
</organism>
<evidence type="ECO:0000256" key="1">
    <source>
        <dbReference type="SAM" id="Coils"/>
    </source>
</evidence>
<dbReference type="AlphaFoldDB" id="A0A1I1B6C7"/>
<dbReference type="InterPro" id="IPR009061">
    <property type="entry name" value="DNA-bd_dom_put_sf"/>
</dbReference>
<dbReference type="RefSeq" id="WP_245788463.1">
    <property type="nucleotide sequence ID" value="NZ_FOKG01000011.1"/>
</dbReference>
<sequence>MYAELDVNRVLNLRGLLAAGLLLEDVHHVAPCLDMKTADFMACDNPGDATLAMYEGRLAELDAKAAELQRYRTELVDRLARLRAQAAGAEDFRRLLRSGA</sequence>